<evidence type="ECO:0000313" key="1">
    <source>
        <dbReference type="EMBL" id="AFL64939.1"/>
    </source>
</evidence>
<dbReference type="GeneID" id="18558962"/>
<dbReference type="EMBL" id="JQ798165">
    <property type="protein sequence ID" value="AFL64939.1"/>
    <property type="molecule type" value="Genomic_DNA"/>
</dbReference>
<proteinExistence type="predicted"/>
<dbReference type="Proteomes" id="UP000202136">
    <property type="component" value="Segment"/>
</dbReference>
<dbReference type="InterPro" id="IPR007790">
    <property type="entry name" value="LEF-4"/>
</dbReference>
<accession>I3XMA6</accession>
<dbReference type="RefSeq" id="YP_009011153.1">
    <property type="nucleotide sequence ID" value="NC_023681.1"/>
</dbReference>
<evidence type="ECO:0000313" key="2">
    <source>
        <dbReference type="Proteomes" id="UP000202136"/>
    </source>
</evidence>
<sequence>MAIENEISYSINLSQDLLYIILDSYISKKFQEFEEYCDFTDKNNIRTRLINSNKFSSVQKSCISIDKMVYAHEDTLVPFVNRQSVEQPVQCPHHFLRRIVKCKVFKSVECPECEIKFEHIYKNQSLIDKCDAQTAAKQIQLYNTLKNTNENLVKESHLGSDEIMASIRLEYEYDDRIDYKVLAFMAKVIRDIDSITAHQNISPLLPYTTLQNNIIYRKFEDEQLIHDVDNVKNIYKWALKLDGIRGKGFFTKTFMIVFMDDMQIFSSQFDHKLFAINNVVAFQCELVNNVMYVTDLLHIFKYSYNNRTQYEVSLDPYNIAPTCAINCINYFATKYNDCEQLTLTNYDGQTIQIKFQRFFDAPIVHGGYATMPTDGFVVLNDTMQYVKYKQSKTVEVEYDADECVFKSLSGPLNNRQIQVAPTVGQLTHQSIYEAIVTNNSILILKHRPDRLVPN</sequence>
<organismHost>
    <name type="scientific">Lepidoptera</name>
    <name type="common">moths &amp; butterflies</name>
    <dbReference type="NCBI Taxonomy" id="7088"/>
</organismHost>
<dbReference type="GO" id="GO:0006355">
    <property type="term" value="P:regulation of DNA-templated transcription"/>
    <property type="evidence" value="ECO:0007669"/>
    <property type="project" value="InterPro"/>
</dbReference>
<dbReference type="Pfam" id="PF05098">
    <property type="entry name" value="LEF-4"/>
    <property type="match status" value="1"/>
</dbReference>
<dbReference type="KEGG" id="vg:18558962"/>
<reference evidence="1 2" key="1">
    <citation type="journal article" date="2013" name="Virus Genes">
        <title>Complete genomic sequences and comparative analysis of Mamestra brassicae nucleopolyhedrovirus isolated in Korea.</title>
        <authorList>
            <person name="Choi J.B."/>
            <person name="Heo W.I."/>
            <person name="Shin T.Y."/>
            <person name="Bae S.M."/>
            <person name="Kim W.J."/>
            <person name="Kim J.I."/>
            <person name="Kwon M."/>
            <person name="Choi J.Y."/>
            <person name="Je Y.H."/>
            <person name="Jin B.R."/>
            <person name="Woo S.D."/>
        </authorList>
    </citation>
    <scope>NUCLEOTIDE SEQUENCE [LARGE SCALE GENOMIC DNA]</scope>
    <source>
        <strain evidence="1 2">K1</strain>
    </source>
</reference>
<keyword evidence="2" id="KW-1185">Reference proteome</keyword>
<organism evidence="1 2">
    <name type="scientific">Mamestra brassicae nuclear polyhedrosis virus</name>
    <name type="common">MbNPV</name>
    <dbReference type="NCBI Taxonomy" id="78219"/>
    <lineage>
        <taxon>Viruses</taxon>
        <taxon>Viruses incertae sedis</taxon>
        <taxon>Naldaviricetes</taxon>
        <taxon>Lefavirales</taxon>
        <taxon>Baculoviridae</taxon>
        <taxon>Alphabaculovirus</taxon>
        <taxon>Alphabaculovirus mabrassicae</taxon>
    </lineage>
</organism>
<protein>
    <submittedName>
        <fullName evidence="1">Lef-4</fullName>
    </submittedName>
</protein>
<name>I3XMA6_NPVMB</name>